<gene>
    <name evidence="6" type="ORF">PPERSA_07418</name>
</gene>
<dbReference type="OrthoDB" id="3853857at2759"/>
<evidence type="ECO:0000256" key="3">
    <source>
        <dbReference type="ARBA" id="ARBA00022777"/>
    </source>
</evidence>
<dbReference type="Proteomes" id="UP000054937">
    <property type="component" value="Unassembled WGS sequence"/>
</dbReference>
<dbReference type="PROSITE" id="PS50146">
    <property type="entry name" value="DAGK"/>
    <property type="match status" value="1"/>
</dbReference>
<dbReference type="InterPro" id="IPR050187">
    <property type="entry name" value="Lipid_Phosphate_FormReg"/>
</dbReference>
<dbReference type="GO" id="GO:0016301">
    <property type="term" value="F:kinase activity"/>
    <property type="evidence" value="ECO:0007669"/>
    <property type="project" value="UniProtKB-KW"/>
</dbReference>
<organism evidence="6 7">
    <name type="scientific">Pseudocohnilembus persalinus</name>
    <name type="common">Ciliate</name>
    <dbReference type="NCBI Taxonomy" id="266149"/>
    <lineage>
        <taxon>Eukaryota</taxon>
        <taxon>Sar</taxon>
        <taxon>Alveolata</taxon>
        <taxon>Ciliophora</taxon>
        <taxon>Intramacronucleata</taxon>
        <taxon>Oligohymenophorea</taxon>
        <taxon>Scuticociliatia</taxon>
        <taxon>Philasterida</taxon>
        <taxon>Pseudocohnilembidae</taxon>
        <taxon>Pseudocohnilembus</taxon>
    </lineage>
</organism>
<dbReference type="InterPro" id="IPR017438">
    <property type="entry name" value="ATP-NAD_kinase_N"/>
</dbReference>
<reference evidence="6 7" key="1">
    <citation type="journal article" date="2015" name="Sci. Rep.">
        <title>Genome of the facultative scuticociliatosis pathogen Pseudocohnilembus persalinus provides insight into its virulence through horizontal gene transfer.</title>
        <authorList>
            <person name="Xiong J."/>
            <person name="Wang G."/>
            <person name="Cheng J."/>
            <person name="Tian M."/>
            <person name="Pan X."/>
            <person name="Warren A."/>
            <person name="Jiang C."/>
            <person name="Yuan D."/>
            <person name="Miao W."/>
        </authorList>
    </citation>
    <scope>NUCLEOTIDE SEQUENCE [LARGE SCALE GENOMIC DNA]</scope>
    <source>
        <strain evidence="6">36N120E</strain>
    </source>
</reference>
<dbReference type="AlphaFoldDB" id="A0A0V0QAS5"/>
<name>A0A0V0QAS5_PSEPJ</name>
<keyword evidence="1" id="KW-0808">Transferase</keyword>
<keyword evidence="3 6" id="KW-0418">Kinase</keyword>
<dbReference type="InterPro" id="IPR001206">
    <property type="entry name" value="Diacylglycerol_kinase_cat_dom"/>
</dbReference>
<evidence type="ECO:0000256" key="2">
    <source>
        <dbReference type="ARBA" id="ARBA00022741"/>
    </source>
</evidence>
<dbReference type="InParanoid" id="A0A0V0QAS5"/>
<keyword evidence="7" id="KW-1185">Reference proteome</keyword>
<dbReference type="PANTHER" id="PTHR12358">
    <property type="entry name" value="SPHINGOSINE KINASE"/>
    <property type="match status" value="1"/>
</dbReference>
<dbReference type="InterPro" id="IPR045540">
    <property type="entry name" value="YegS/DAGK_C"/>
</dbReference>
<dbReference type="GO" id="GO:0005524">
    <property type="term" value="F:ATP binding"/>
    <property type="evidence" value="ECO:0007669"/>
    <property type="project" value="UniProtKB-KW"/>
</dbReference>
<protein>
    <submittedName>
        <fullName evidence="6">ATP-NAD kinase-like domain</fullName>
    </submittedName>
</protein>
<dbReference type="Gene3D" id="2.60.200.40">
    <property type="match status" value="1"/>
</dbReference>
<evidence type="ECO:0000256" key="4">
    <source>
        <dbReference type="ARBA" id="ARBA00022840"/>
    </source>
</evidence>
<keyword evidence="2" id="KW-0547">Nucleotide-binding</keyword>
<evidence type="ECO:0000259" key="5">
    <source>
        <dbReference type="PROSITE" id="PS50146"/>
    </source>
</evidence>
<feature type="domain" description="DAGKc" evidence="5">
    <location>
        <begin position="63"/>
        <end position="185"/>
    </location>
</feature>
<evidence type="ECO:0000313" key="6">
    <source>
        <dbReference type="EMBL" id="KRW99175.1"/>
    </source>
</evidence>
<evidence type="ECO:0000256" key="1">
    <source>
        <dbReference type="ARBA" id="ARBA00022679"/>
    </source>
</evidence>
<comment type="caution">
    <text evidence="6">The sequence shown here is derived from an EMBL/GenBank/DDBJ whole genome shotgun (WGS) entry which is preliminary data.</text>
</comment>
<dbReference type="PANTHER" id="PTHR12358:SF54">
    <property type="entry name" value="SPHINGOSINE KINASE RELATED PROTEIN"/>
    <property type="match status" value="1"/>
</dbReference>
<dbReference type="EMBL" id="LDAU01000220">
    <property type="protein sequence ID" value="KRW99175.1"/>
    <property type="molecule type" value="Genomic_DNA"/>
</dbReference>
<dbReference type="InterPro" id="IPR016064">
    <property type="entry name" value="NAD/diacylglycerol_kinase_sf"/>
</dbReference>
<sequence length="351" mass="39899">MGCCSAKLPTIDEKDYFQYLPDEVINQRIPKEFEKTCCSKKPVPIPEDPFKEKKRNGRSLKNHKKVIELFEKQGVKIVKTIQTPGNNQIQKILEDEPLIKEVDCVVAMGGDGTLREVVEGVYLKSKKENLQQQIPCALIAGGTGNALTATIYKIENRYNYEYVVNQIVNGKLRKCDMMEVDYFNNKLKQREKQIALSMITWGVGVTCTFTAEKLRWCGPPRYNIGIAYRVLKDGLQDVTLEIDGRKDKVVDIKSNCLMIMNGQHAGDGLRFNPFGKLDDELFEVAFLGQGRCKTFDLFSQVKDKARHIFDNSVQLGMCKSIKIDTNKPSLIHIDGECTKYQETPLIQVKVM</sequence>
<dbReference type="SUPFAM" id="SSF111331">
    <property type="entry name" value="NAD kinase/diacylglycerol kinase-like"/>
    <property type="match status" value="1"/>
</dbReference>
<proteinExistence type="predicted"/>
<keyword evidence="4" id="KW-0067">ATP-binding</keyword>
<dbReference type="Pfam" id="PF00781">
    <property type="entry name" value="DAGK_cat"/>
    <property type="match status" value="1"/>
</dbReference>
<evidence type="ECO:0000313" key="7">
    <source>
        <dbReference type="Proteomes" id="UP000054937"/>
    </source>
</evidence>
<dbReference type="Gene3D" id="3.40.50.10330">
    <property type="entry name" value="Probable inorganic polyphosphate/atp-NAD kinase, domain 1"/>
    <property type="match status" value="1"/>
</dbReference>
<accession>A0A0V0QAS5</accession>
<dbReference type="Pfam" id="PF19279">
    <property type="entry name" value="YegS_C"/>
    <property type="match status" value="1"/>
</dbReference>